<dbReference type="CDD" id="cd13401">
    <property type="entry name" value="Slt70-like"/>
    <property type="match status" value="1"/>
</dbReference>
<evidence type="ECO:0000256" key="2">
    <source>
        <dbReference type="ARBA" id="ARBA00009387"/>
    </source>
</evidence>
<evidence type="ECO:0000259" key="5">
    <source>
        <dbReference type="Pfam" id="PF01464"/>
    </source>
</evidence>
<evidence type="ECO:0000256" key="3">
    <source>
        <dbReference type="ARBA" id="ARBA00022729"/>
    </source>
</evidence>
<keyword evidence="3 4" id="KW-0732">Signal</keyword>
<dbReference type="PANTHER" id="PTHR37423">
    <property type="entry name" value="SOLUBLE LYTIC MUREIN TRANSGLYCOSYLASE-RELATED"/>
    <property type="match status" value="1"/>
</dbReference>
<proteinExistence type="inferred from homology"/>
<evidence type="ECO:0000256" key="1">
    <source>
        <dbReference type="ARBA" id="ARBA00007734"/>
    </source>
</evidence>
<feature type="domain" description="Transglycosylase SLT" evidence="5">
    <location>
        <begin position="521"/>
        <end position="619"/>
    </location>
</feature>
<accession>A0ABY7YXM2</accession>
<dbReference type="Gene3D" id="1.10.530.10">
    <property type="match status" value="1"/>
</dbReference>
<protein>
    <submittedName>
        <fullName evidence="6">Lytic transglycosylase domain-containing protein</fullName>
    </submittedName>
</protein>
<reference evidence="6 7" key="1">
    <citation type="submission" date="2023-02" db="EMBL/GenBank/DDBJ databases">
        <title>Devosia chondri sp. nov., isolated from the phycosphere of marine algae.</title>
        <authorList>
            <person name="Kim J.M."/>
            <person name="Lee J.K."/>
            <person name="Choi B.J."/>
            <person name="Bayburt H."/>
            <person name="Jeon C.O."/>
        </authorList>
    </citation>
    <scope>NUCLEOTIDE SEQUENCE [LARGE SCALE GENOMIC DNA]</scope>
    <source>
        <strain evidence="6 7">G2-5</strain>
    </source>
</reference>
<evidence type="ECO:0000313" key="6">
    <source>
        <dbReference type="EMBL" id="WDR06111.1"/>
    </source>
</evidence>
<sequence>MNNSVAVRLFALLLGATCLAPVAPTVANETIDQTTTGSINANVDVSTALSRGTVGFSKTLDLLVVGDAVSAYASAKSLGNTERRAIQWAAIYFNSGKIDADSVSRFAKDAPDFASPGLYKTRLEQSLSAESPTAETIIARLGGAVPNTIDGQISLASAYAAAGQKERAATLARNIWVENYLTGEQETKVLDTLGTLLTREAHWARAVHLMMNDRASGSERLLPMLSTGQQSLVVARAAVSRNESNAKALLDKVDPAFQNDPVYIFSRVQRARQAGLLDSAVDWLAKAKGDLPDADDWWYERRTLLRAALSAGKATTAYVAAAGYTKGPEGRLVDASFHAGWIALSFLNDANSAKAHFLKMRSMSTLPDTITQANYWLGRAEARLGNVADAKAAYEKAAEYGMVYYGLLARAELGLHGVDLRPLPAWQQSESLFNGREVVKAIRLFAANGRNDYAEPLLRHFGTGLTNAGELLLAARLAQEIGAHQLAISIADAAERRGIPLDLFNYPKDGIPADTKIFADRAAVYAVARQESRFQIDAVSRSGARGLMQLMPGTAKDTAKAAGVDYSPAKLTSDVRYNALLGSTYLGAQLSRYDGSLVLAAAAYNAGPGNANKWIAAFGDPRLDNVDPVIWVELIPFQETRKYVQRVLGNYLVYRERLGHNDLTITQALRKIE</sequence>
<dbReference type="Pfam" id="PF01464">
    <property type="entry name" value="SLT"/>
    <property type="match status" value="1"/>
</dbReference>
<dbReference type="Gene3D" id="1.25.20.10">
    <property type="entry name" value="Bacterial muramidases"/>
    <property type="match status" value="1"/>
</dbReference>
<dbReference type="InterPro" id="IPR008258">
    <property type="entry name" value="Transglycosylase_SLT_dom_1"/>
</dbReference>
<evidence type="ECO:0000313" key="7">
    <source>
        <dbReference type="Proteomes" id="UP001222118"/>
    </source>
</evidence>
<dbReference type="EMBL" id="CP118247">
    <property type="protein sequence ID" value="WDR06111.1"/>
    <property type="molecule type" value="Genomic_DNA"/>
</dbReference>
<dbReference type="SUPFAM" id="SSF48435">
    <property type="entry name" value="Bacterial muramidases"/>
    <property type="match status" value="1"/>
</dbReference>
<dbReference type="InterPro" id="IPR023346">
    <property type="entry name" value="Lysozyme-like_dom_sf"/>
</dbReference>
<feature type="chain" id="PRO_5045229610" evidence="4">
    <location>
        <begin position="28"/>
        <end position="673"/>
    </location>
</feature>
<gene>
    <name evidence="6" type="ORF">PSQ90_01230</name>
</gene>
<comment type="similarity">
    <text evidence="2">Belongs to the virb1 family.</text>
</comment>
<organism evidence="6 7">
    <name type="scientific">Devosia rhodophyticola</name>
    <dbReference type="NCBI Taxonomy" id="3026423"/>
    <lineage>
        <taxon>Bacteria</taxon>
        <taxon>Pseudomonadati</taxon>
        <taxon>Pseudomonadota</taxon>
        <taxon>Alphaproteobacteria</taxon>
        <taxon>Hyphomicrobiales</taxon>
        <taxon>Devosiaceae</taxon>
        <taxon>Devosia</taxon>
    </lineage>
</organism>
<comment type="similarity">
    <text evidence="1">Belongs to the transglycosylase Slt family.</text>
</comment>
<dbReference type="RefSeq" id="WP_282211625.1">
    <property type="nucleotide sequence ID" value="NZ_CP118247.1"/>
</dbReference>
<name>A0ABY7YXM2_9HYPH</name>
<dbReference type="InterPro" id="IPR008939">
    <property type="entry name" value="Lytic_TGlycosylase_superhlx_U"/>
</dbReference>
<feature type="signal peptide" evidence="4">
    <location>
        <begin position="1"/>
        <end position="27"/>
    </location>
</feature>
<dbReference type="PANTHER" id="PTHR37423:SF2">
    <property type="entry name" value="MEMBRANE-BOUND LYTIC MUREIN TRANSGLYCOSYLASE C"/>
    <property type="match status" value="1"/>
</dbReference>
<dbReference type="Proteomes" id="UP001222118">
    <property type="component" value="Chromosome"/>
</dbReference>
<dbReference type="SUPFAM" id="SSF53955">
    <property type="entry name" value="Lysozyme-like"/>
    <property type="match status" value="1"/>
</dbReference>
<evidence type="ECO:0000256" key="4">
    <source>
        <dbReference type="SAM" id="SignalP"/>
    </source>
</evidence>
<keyword evidence="7" id="KW-1185">Reference proteome</keyword>